<dbReference type="EMBL" id="LJPX01000368">
    <property type="protein sequence ID" value="KPW70989.1"/>
    <property type="molecule type" value="Genomic_DNA"/>
</dbReference>
<dbReference type="AlphaFoldDB" id="A0A0P9NI10"/>
<accession>A0A0P9NI10</accession>
<gene>
    <name evidence="1" type="ORF">ALO81_101573</name>
</gene>
<dbReference type="Proteomes" id="UP000050564">
    <property type="component" value="Unassembled WGS sequence"/>
</dbReference>
<name>A0A0P9NI10_PSECA</name>
<sequence>MLYTLQDFRKVLADITLQREVDPRFVLADMGTDLFQVREFNSSTISAAKCKRISAYRRGQSISTLTRSPTAKSGSSARPIDDALVNNRGLGDFDTVDATLIRFLAAVFGEENRRADHHVEPVNT</sequence>
<protein>
    <submittedName>
        <fullName evidence="1">Uncharacterized protein</fullName>
    </submittedName>
</protein>
<dbReference type="RefSeq" id="WP_004666826.1">
    <property type="nucleotide sequence ID" value="NZ_FNKU01000002.1"/>
</dbReference>
<organism evidence="1 2">
    <name type="scientific">Pseudomonas cannabina</name>
    <dbReference type="NCBI Taxonomy" id="86840"/>
    <lineage>
        <taxon>Bacteria</taxon>
        <taxon>Pseudomonadati</taxon>
        <taxon>Pseudomonadota</taxon>
        <taxon>Gammaproteobacteria</taxon>
        <taxon>Pseudomonadales</taxon>
        <taxon>Pseudomonadaceae</taxon>
        <taxon>Pseudomonas</taxon>
    </lineage>
</organism>
<reference evidence="1 2" key="1">
    <citation type="submission" date="2015-09" db="EMBL/GenBank/DDBJ databases">
        <title>Genome announcement of multiple Pseudomonas syringae strains.</title>
        <authorList>
            <person name="Thakur S."/>
            <person name="Wang P.W."/>
            <person name="Gong Y."/>
            <person name="Weir B.S."/>
            <person name="Guttman D.S."/>
        </authorList>
    </citation>
    <scope>NUCLEOTIDE SEQUENCE [LARGE SCALE GENOMIC DNA]</scope>
    <source>
        <strain evidence="1 2">ICMP2823</strain>
    </source>
</reference>
<evidence type="ECO:0000313" key="1">
    <source>
        <dbReference type="EMBL" id="KPW70989.1"/>
    </source>
</evidence>
<comment type="caution">
    <text evidence="1">The sequence shown here is derived from an EMBL/GenBank/DDBJ whole genome shotgun (WGS) entry which is preliminary data.</text>
</comment>
<proteinExistence type="predicted"/>
<evidence type="ECO:0000313" key="2">
    <source>
        <dbReference type="Proteomes" id="UP000050564"/>
    </source>
</evidence>